<feature type="compositionally biased region" description="Polar residues" evidence="1">
    <location>
        <begin position="26"/>
        <end position="38"/>
    </location>
</feature>
<organism evidence="2 3">
    <name type="scientific">Kalanchoe fedtschenkoi</name>
    <name type="common">Lavender scallops</name>
    <name type="synonym">South American air plant</name>
    <dbReference type="NCBI Taxonomy" id="63787"/>
    <lineage>
        <taxon>Eukaryota</taxon>
        <taxon>Viridiplantae</taxon>
        <taxon>Streptophyta</taxon>
        <taxon>Embryophyta</taxon>
        <taxon>Tracheophyta</taxon>
        <taxon>Spermatophyta</taxon>
        <taxon>Magnoliopsida</taxon>
        <taxon>eudicotyledons</taxon>
        <taxon>Gunneridae</taxon>
        <taxon>Pentapetalae</taxon>
        <taxon>Saxifragales</taxon>
        <taxon>Crassulaceae</taxon>
        <taxon>Kalanchoe</taxon>
    </lineage>
</organism>
<reference evidence="2" key="1">
    <citation type="submission" date="2021-01" db="UniProtKB">
        <authorList>
            <consortium name="EnsemblPlants"/>
        </authorList>
    </citation>
    <scope>IDENTIFICATION</scope>
</reference>
<evidence type="ECO:0000313" key="3">
    <source>
        <dbReference type="Proteomes" id="UP000594263"/>
    </source>
</evidence>
<sequence>MKFWLAGAETQLVMQNPREQGPMMMVNNSPYSGSSDRSSAIDPAATTCQIDINKLKQAEESLRTIMFLSCWGPN</sequence>
<dbReference type="Pfam" id="PF12609">
    <property type="entry name" value="DUF3774"/>
    <property type="match status" value="1"/>
</dbReference>
<dbReference type="InterPro" id="IPR022251">
    <property type="entry name" value="DUF3774_wound-induced"/>
</dbReference>
<accession>A0A7N0UTY5</accession>
<proteinExistence type="predicted"/>
<feature type="region of interest" description="Disordered" evidence="1">
    <location>
        <begin position="17"/>
        <end position="40"/>
    </location>
</feature>
<dbReference type="EnsemblPlants" id="Kaladp0083s0014.1.v1.1">
    <property type="protein sequence ID" value="Kaladp0083s0014.1.v1.1"/>
    <property type="gene ID" value="Kaladp0083s0014.v1.1"/>
</dbReference>
<dbReference type="AlphaFoldDB" id="A0A7N0UTY5"/>
<protein>
    <submittedName>
        <fullName evidence="2">Uncharacterized protein</fullName>
    </submittedName>
</protein>
<keyword evidence="3" id="KW-1185">Reference proteome</keyword>
<evidence type="ECO:0000256" key="1">
    <source>
        <dbReference type="SAM" id="MobiDB-lite"/>
    </source>
</evidence>
<evidence type="ECO:0000313" key="2">
    <source>
        <dbReference type="EnsemblPlants" id="Kaladp0083s0014.1.v1.1"/>
    </source>
</evidence>
<name>A0A7N0UTY5_KALFE</name>
<dbReference type="Proteomes" id="UP000594263">
    <property type="component" value="Unplaced"/>
</dbReference>
<dbReference type="Gramene" id="Kaladp0083s0014.1.v1.1">
    <property type="protein sequence ID" value="Kaladp0083s0014.1.v1.1"/>
    <property type="gene ID" value="Kaladp0083s0014.v1.1"/>
</dbReference>